<protein>
    <submittedName>
        <fullName evidence="1">Uncharacterized protein</fullName>
    </submittedName>
</protein>
<organism evidence="1 2">
    <name type="scientific">Catenuloplanes niger</name>
    <dbReference type="NCBI Taxonomy" id="587534"/>
    <lineage>
        <taxon>Bacteria</taxon>
        <taxon>Bacillati</taxon>
        <taxon>Actinomycetota</taxon>
        <taxon>Actinomycetes</taxon>
        <taxon>Micromonosporales</taxon>
        <taxon>Micromonosporaceae</taxon>
        <taxon>Catenuloplanes</taxon>
    </lineage>
</organism>
<evidence type="ECO:0000313" key="1">
    <source>
        <dbReference type="EMBL" id="MDR7323665.1"/>
    </source>
</evidence>
<evidence type="ECO:0000313" key="2">
    <source>
        <dbReference type="Proteomes" id="UP001183629"/>
    </source>
</evidence>
<sequence>MSSKHDLFHFSVTVWSENVSVLSALRGLSFHYEEHANPQIASGGTGAGEWFRDEKLSTFHFTSPKCREDFLTAAGNILKPGLWHVKALNDNDPARPRKRQR</sequence>
<name>A0AAE4CT35_9ACTN</name>
<gene>
    <name evidence="1" type="ORF">J2S44_003915</name>
</gene>
<comment type="caution">
    <text evidence="1">The sequence shown here is derived from an EMBL/GenBank/DDBJ whole genome shotgun (WGS) entry which is preliminary data.</text>
</comment>
<dbReference type="Proteomes" id="UP001183629">
    <property type="component" value="Unassembled WGS sequence"/>
</dbReference>
<dbReference type="RefSeq" id="WP_310415924.1">
    <property type="nucleotide sequence ID" value="NZ_JAVDYC010000001.1"/>
</dbReference>
<proteinExistence type="predicted"/>
<accession>A0AAE4CT35</accession>
<keyword evidence="2" id="KW-1185">Reference proteome</keyword>
<dbReference type="EMBL" id="JAVDYC010000001">
    <property type="protein sequence ID" value="MDR7323665.1"/>
    <property type="molecule type" value="Genomic_DNA"/>
</dbReference>
<reference evidence="1 2" key="1">
    <citation type="submission" date="2023-07" db="EMBL/GenBank/DDBJ databases">
        <title>Sequencing the genomes of 1000 actinobacteria strains.</title>
        <authorList>
            <person name="Klenk H.-P."/>
        </authorList>
    </citation>
    <scope>NUCLEOTIDE SEQUENCE [LARGE SCALE GENOMIC DNA]</scope>
    <source>
        <strain evidence="1 2">DSM 44711</strain>
    </source>
</reference>
<dbReference type="AlphaFoldDB" id="A0AAE4CT35"/>